<reference evidence="1 2" key="1">
    <citation type="submission" date="2020-08" db="EMBL/GenBank/DDBJ databases">
        <title>Genomic Encyclopedia of Type Strains, Phase IV (KMG-V): Genome sequencing to study the core and pangenomes of soil and plant-associated prokaryotes.</title>
        <authorList>
            <person name="Whitman W."/>
        </authorList>
    </citation>
    <scope>NUCLEOTIDE SEQUENCE [LARGE SCALE GENOMIC DNA]</scope>
    <source>
        <strain evidence="1 2">SEMIA 492</strain>
    </source>
</reference>
<accession>A0A7W6ZTA0</accession>
<gene>
    <name evidence="1" type="ORF">GGE60_001911</name>
</gene>
<dbReference type="AlphaFoldDB" id="A0A7W6ZTA0"/>
<dbReference type="Proteomes" id="UP000543836">
    <property type="component" value="Unassembled WGS sequence"/>
</dbReference>
<proteinExistence type="predicted"/>
<protein>
    <submittedName>
        <fullName evidence="1">Uncharacterized protein</fullName>
    </submittedName>
</protein>
<evidence type="ECO:0000313" key="2">
    <source>
        <dbReference type="Proteomes" id="UP000543836"/>
    </source>
</evidence>
<organism evidence="1 2">
    <name type="scientific">Rhizobium leucaenae</name>
    <dbReference type="NCBI Taxonomy" id="29450"/>
    <lineage>
        <taxon>Bacteria</taxon>
        <taxon>Pseudomonadati</taxon>
        <taxon>Pseudomonadota</taxon>
        <taxon>Alphaproteobacteria</taxon>
        <taxon>Hyphomicrobiales</taxon>
        <taxon>Rhizobiaceae</taxon>
        <taxon>Rhizobium/Agrobacterium group</taxon>
        <taxon>Rhizobium</taxon>
    </lineage>
</organism>
<evidence type="ECO:0000313" key="1">
    <source>
        <dbReference type="EMBL" id="MBB4567808.1"/>
    </source>
</evidence>
<dbReference type="EMBL" id="JACIIG010000003">
    <property type="protein sequence ID" value="MBB4567808.1"/>
    <property type="molecule type" value="Genomic_DNA"/>
</dbReference>
<keyword evidence="2" id="KW-1185">Reference proteome</keyword>
<name>A0A7W6ZTA0_9HYPH</name>
<sequence length="46" mass="5351">MNGMRCFVAPQQAWVHCGIERNLPYRENPEKSSRFSHGQVPLPRLI</sequence>
<comment type="caution">
    <text evidence="1">The sequence shown here is derived from an EMBL/GenBank/DDBJ whole genome shotgun (WGS) entry which is preliminary data.</text>
</comment>